<dbReference type="InterPro" id="IPR055323">
    <property type="entry name" value="C57A10.07/YOR238W"/>
</dbReference>
<protein>
    <recommendedName>
        <fullName evidence="1">DUF218 domain-containing protein</fullName>
    </recommendedName>
</protein>
<sequence length="253" mass="28724">MERRKRSLAIVCCHAIYEGSQPTDENNWRLQSFQRSSGLKPGEHLTFLQHIETGIGLLDSRAVDALVFSGGRTNPEAPELSEAQSYFNALRYTRRDAANGILLEGHATDSYQNLLFSILLFRQTYGYYPHEIIVITHAFKKNRFLDLHAKAIHWPSNRIRVLGIDPPFSETELESTIAMEHRHAYLPFSSDLYGTGEVLNKKRVNRRWDPKVSIPELGNGLEDCVKTLLEWSGGVDGTEIFPQPLPWEGSPMS</sequence>
<evidence type="ECO:0000313" key="2">
    <source>
        <dbReference type="EMBL" id="QDS67831.1"/>
    </source>
</evidence>
<feature type="domain" description="DUF218" evidence="1">
    <location>
        <begin position="49"/>
        <end position="156"/>
    </location>
</feature>
<dbReference type="Gene3D" id="3.40.50.620">
    <property type="entry name" value="HUPs"/>
    <property type="match status" value="1"/>
</dbReference>
<proteinExistence type="predicted"/>
<keyword evidence="3" id="KW-1185">Reference proteome</keyword>
<dbReference type="OrthoDB" id="4347at2759"/>
<dbReference type="EMBL" id="CP042185">
    <property type="protein sequence ID" value="QDS67831.1"/>
    <property type="molecule type" value="Genomic_DNA"/>
</dbReference>
<evidence type="ECO:0000313" key="3">
    <source>
        <dbReference type="Proteomes" id="UP000316270"/>
    </source>
</evidence>
<name>A0A517KWS6_9PEZI</name>
<organism evidence="2 3">
    <name type="scientific">Venturia effusa</name>
    <dbReference type="NCBI Taxonomy" id="50376"/>
    <lineage>
        <taxon>Eukaryota</taxon>
        <taxon>Fungi</taxon>
        <taxon>Dikarya</taxon>
        <taxon>Ascomycota</taxon>
        <taxon>Pezizomycotina</taxon>
        <taxon>Dothideomycetes</taxon>
        <taxon>Pleosporomycetidae</taxon>
        <taxon>Venturiales</taxon>
        <taxon>Venturiaceae</taxon>
        <taxon>Venturia</taxon>
    </lineage>
</organism>
<reference evidence="2 3" key="1">
    <citation type="submission" date="2019-07" db="EMBL/GenBank/DDBJ databases">
        <title>Finished genome of Venturia effusa.</title>
        <authorList>
            <person name="Young C.A."/>
            <person name="Cox M.P."/>
            <person name="Ganley A.R.D."/>
            <person name="David W.J."/>
        </authorList>
    </citation>
    <scope>NUCLEOTIDE SEQUENCE [LARGE SCALE GENOMIC DNA]</scope>
    <source>
        <strain evidence="3">albino</strain>
    </source>
</reference>
<dbReference type="Proteomes" id="UP000316270">
    <property type="component" value="Chromosome 1"/>
</dbReference>
<gene>
    <name evidence="2" type="ORF">FKW77_007312</name>
</gene>
<evidence type="ECO:0000259" key="1">
    <source>
        <dbReference type="Pfam" id="PF02698"/>
    </source>
</evidence>
<dbReference type="PANTHER" id="PTHR28110:SF1">
    <property type="entry name" value="TRANSMEMBRANE PROTEIN"/>
    <property type="match status" value="1"/>
</dbReference>
<dbReference type="AlphaFoldDB" id="A0A517KWS6"/>
<dbReference type="InterPro" id="IPR014729">
    <property type="entry name" value="Rossmann-like_a/b/a_fold"/>
</dbReference>
<dbReference type="InterPro" id="IPR003848">
    <property type="entry name" value="DUF218"/>
</dbReference>
<dbReference type="Pfam" id="PF02698">
    <property type="entry name" value="DUF218"/>
    <property type="match status" value="1"/>
</dbReference>
<accession>A0A517KWS6</accession>
<dbReference type="GO" id="GO:0005737">
    <property type="term" value="C:cytoplasm"/>
    <property type="evidence" value="ECO:0007669"/>
    <property type="project" value="TreeGrafter"/>
</dbReference>
<dbReference type="PANTHER" id="PTHR28110">
    <property type="entry name" value="TRANSMEMBRANE PROTEIN"/>
    <property type="match status" value="1"/>
</dbReference>